<proteinExistence type="predicted"/>
<evidence type="ECO:0008006" key="3">
    <source>
        <dbReference type="Google" id="ProtNLM"/>
    </source>
</evidence>
<protein>
    <recommendedName>
        <fullName evidence="3">Ricin B lectin domain-containing protein</fullName>
    </recommendedName>
</protein>
<evidence type="ECO:0000313" key="1">
    <source>
        <dbReference type="EMBL" id="CEL53488.1"/>
    </source>
</evidence>
<dbReference type="EMBL" id="LN679228">
    <property type="protein sequence ID" value="CEL53488.1"/>
    <property type="molecule type" value="Genomic_DNA"/>
</dbReference>
<organism evidence="1 2">
    <name type="scientific">Thanatephorus cucumeris (strain AG1-IB / isolate 7/3/14)</name>
    <name type="common">Lettuce bottom rot fungus</name>
    <name type="synonym">Rhizoctonia solani</name>
    <dbReference type="NCBI Taxonomy" id="1108050"/>
    <lineage>
        <taxon>Eukaryota</taxon>
        <taxon>Fungi</taxon>
        <taxon>Dikarya</taxon>
        <taxon>Basidiomycota</taxon>
        <taxon>Agaricomycotina</taxon>
        <taxon>Agaricomycetes</taxon>
        <taxon>Cantharellales</taxon>
        <taxon>Ceratobasidiaceae</taxon>
        <taxon>Rhizoctonia</taxon>
        <taxon>Rhizoctonia solani AG-1</taxon>
    </lineage>
</organism>
<name>A0A0B7FBB3_THACB</name>
<gene>
    <name evidence="1" type="ORF">RSOLAG1IB_11420</name>
</gene>
<dbReference type="Gene3D" id="2.80.10.50">
    <property type="match status" value="1"/>
</dbReference>
<reference evidence="1 2" key="1">
    <citation type="submission" date="2014-11" db="EMBL/GenBank/DDBJ databases">
        <authorList>
            <person name="Wibberg Daniel"/>
        </authorList>
    </citation>
    <scope>NUCLEOTIDE SEQUENCE [LARGE SCALE GENOMIC DNA]</scope>
    <source>
        <strain evidence="1">Rhizoctonia solani AG1-IB 7/3/14</strain>
    </source>
</reference>
<evidence type="ECO:0000313" key="2">
    <source>
        <dbReference type="Proteomes" id="UP000059188"/>
    </source>
</evidence>
<keyword evidence="2" id="KW-1185">Reference proteome</keyword>
<dbReference type="OrthoDB" id="10301885at2759"/>
<dbReference type="AlphaFoldDB" id="A0A0B7FBB3"/>
<dbReference type="Proteomes" id="UP000059188">
    <property type="component" value="Unassembled WGS sequence"/>
</dbReference>
<accession>A0A0B7FBB3</accession>
<sequence length="148" mass="16771">MTIHNGLYKLSTKANNNQLYLGLSRDPSPSNVNDGIQVVVGPESSTTIVEVRNVRGDRYELHLWYHSGLGIGYNTVQSLLGSQVMATSNALEWRIEQGTRSNRFKISVPESDLYWTITSEGEDETRITLRPLGGMPAEEWYFELQRNH</sequence>